<dbReference type="STRING" id="1484053.SAMN05444274_11424"/>
<dbReference type="GO" id="GO:0016491">
    <property type="term" value="F:oxidoreductase activity"/>
    <property type="evidence" value="ECO:0007669"/>
    <property type="project" value="InterPro"/>
</dbReference>
<dbReference type="InterPro" id="IPR017938">
    <property type="entry name" value="Riboflavin_synthase-like_b-brl"/>
</dbReference>
<reference evidence="3" key="1">
    <citation type="submission" date="2016-11" db="EMBL/GenBank/DDBJ databases">
        <authorList>
            <person name="Varghese N."/>
            <person name="Submissions S."/>
        </authorList>
    </citation>
    <scope>NUCLEOTIDE SEQUENCE [LARGE SCALE GENOMIC DNA]</scope>
    <source>
        <strain evidence="3">DSM 26910</strain>
    </source>
</reference>
<dbReference type="Gene3D" id="2.40.30.10">
    <property type="entry name" value="Translation factors"/>
    <property type="match status" value="1"/>
</dbReference>
<keyword evidence="3" id="KW-1185">Reference proteome</keyword>
<dbReference type="Pfam" id="PF00175">
    <property type="entry name" value="NAD_binding_1"/>
    <property type="match status" value="1"/>
</dbReference>
<dbReference type="Gene3D" id="3.40.50.80">
    <property type="entry name" value="Nucleotide-binding domain of ferredoxin-NADP reductase (FNR) module"/>
    <property type="match status" value="1"/>
</dbReference>
<accession>A0A1M5FR32</accession>
<dbReference type="RefSeq" id="WP_073003385.1">
    <property type="nucleotide sequence ID" value="NZ_FQUM01000014.1"/>
</dbReference>
<sequence>MAENKKVTTLKEHVITGNSEISPGVHLITFERPWNFTPGQVVKIALNNEHPPRIYSLCSGNNETEAAVLFNIKEDGLLTPKLSGCIPGEKVLVSEPYGSFLGTKDAAWWIATGTGIAPFYSMFRSGQTKNKKLIHGVSYLNQFYFEDELEWKLEENYVRCCSRESSCNTFPGRVTDYINGIEKLPEVKYYLCGKAIMVVEMRDLLISKGVPFENILAEIYF</sequence>
<dbReference type="InterPro" id="IPR039261">
    <property type="entry name" value="FNR_nucleotide-bd"/>
</dbReference>
<protein>
    <submittedName>
        <fullName evidence="2">Ferredoxin--NADP+ reductase</fullName>
    </submittedName>
</protein>
<feature type="domain" description="FAD-binding FR-type" evidence="1">
    <location>
        <begin position="8"/>
        <end position="103"/>
    </location>
</feature>
<dbReference type="OrthoDB" id="9789468at2"/>
<dbReference type="InterPro" id="IPR017927">
    <property type="entry name" value="FAD-bd_FR_type"/>
</dbReference>
<dbReference type="SUPFAM" id="SSF63380">
    <property type="entry name" value="Riboflavin synthase domain-like"/>
    <property type="match status" value="1"/>
</dbReference>
<evidence type="ECO:0000313" key="2">
    <source>
        <dbReference type="EMBL" id="SHF93864.1"/>
    </source>
</evidence>
<name>A0A1M5FR32_9BACT</name>
<dbReference type="InterPro" id="IPR001433">
    <property type="entry name" value="OxRdtase_FAD/NAD-bd"/>
</dbReference>
<dbReference type="Proteomes" id="UP000184164">
    <property type="component" value="Unassembled WGS sequence"/>
</dbReference>
<dbReference type="PANTHER" id="PTHR47354:SF5">
    <property type="entry name" value="PROTEIN RFBI"/>
    <property type="match status" value="1"/>
</dbReference>
<dbReference type="SUPFAM" id="SSF52343">
    <property type="entry name" value="Ferredoxin reductase-like, C-terminal NADP-linked domain"/>
    <property type="match status" value="1"/>
</dbReference>
<dbReference type="PROSITE" id="PS51384">
    <property type="entry name" value="FAD_FR"/>
    <property type="match status" value="1"/>
</dbReference>
<gene>
    <name evidence="2" type="ORF">SAMN05444274_11424</name>
</gene>
<dbReference type="PANTHER" id="PTHR47354">
    <property type="entry name" value="NADH OXIDOREDUCTASE HCR"/>
    <property type="match status" value="1"/>
</dbReference>
<evidence type="ECO:0000313" key="3">
    <source>
        <dbReference type="Proteomes" id="UP000184164"/>
    </source>
</evidence>
<dbReference type="EMBL" id="FQUM01000014">
    <property type="protein sequence ID" value="SHF93864.1"/>
    <property type="molecule type" value="Genomic_DNA"/>
</dbReference>
<proteinExistence type="predicted"/>
<dbReference type="InterPro" id="IPR050415">
    <property type="entry name" value="MRET"/>
</dbReference>
<evidence type="ECO:0000259" key="1">
    <source>
        <dbReference type="PROSITE" id="PS51384"/>
    </source>
</evidence>
<dbReference type="AlphaFoldDB" id="A0A1M5FR32"/>
<organism evidence="2 3">
    <name type="scientific">Mariniphaga anaerophila</name>
    <dbReference type="NCBI Taxonomy" id="1484053"/>
    <lineage>
        <taxon>Bacteria</taxon>
        <taxon>Pseudomonadati</taxon>
        <taxon>Bacteroidota</taxon>
        <taxon>Bacteroidia</taxon>
        <taxon>Marinilabiliales</taxon>
        <taxon>Prolixibacteraceae</taxon>
        <taxon>Mariniphaga</taxon>
    </lineage>
</organism>